<evidence type="ECO:0000313" key="3">
    <source>
        <dbReference type="Proteomes" id="UP001595850"/>
    </source>
</evidence>
<sequence length="132" mass="13420">MATSWRSPRESAVQSTAGAPPAPSARRRPGTAGSRAALDLGTARTRLLLSGTLTVVDRPSAVPASPAGDGVHGAPRMLRPIRHGMVSSTEACARLARTVLRGAAPHGAPPLEHVLLGVPVAASALDRRAAST</sequence>
<evidence type="ECO:0000313" key="2">
    <source>
        <dbReference type="EMBL" id="MFC4059069.1"/>
    </source>
</evidence>
<feature type="non-terminal residue" evidence="2">
    <location>
        <position position="132"/>
    </location>
</feature>
<evidence type="ECO:0008006" key="4">
    <source>
        <dbReference type="Google" id="ProtNLM"/>
    </source>
</evidence>
<organism evidence="2 3">
    <name type="scientific">Planomonospora corallina</name>
    <dbReference type="NCBI Taxonomy" id="1806052"/>
    <lineage>
        <taxon>Bacteria</taxon>
        <taxon>Bacillati</taxon>
        <taxon>Actinomycetota</taxon>
        <taxon>Actinomycetes</taxon>
        <taxon>Streptosporangiales</taxon>
        <taxon>Streptosporangiaceae</taxon>
        <taxon>Planomonospora</taxon>
    </lineage>
</organism>
<gene>
    <name evidence="2" type="ORF">ACFOWE_12225</name>
</gene>
<feature type="region of interest" description="Disordered" evidence="1">
    <location>
        <begin position="1"/>
        <end position="36"/>
    </location>
</feature>
<proteinExistence type="predicted"/>
<reference evidence="3" key="1">
    <citation type="journal article" date="2019" name="Int. J. Syst. Evol. Microbiol.">
        <title>The Global Catalogue of Microorganisms (GCM) 10K type strain sequencing project: providing services to taxonomists for standard genome sequencing and annotation.</title>
        <authorList>
            <consortium name="The Broad Institute Genomics Platform"/>
            <consortium name="The Broad Institute Genome Sequencing Center for Infectious Disease"/>
            <person name="Wu L."/>
            <person name="Ma J."/>
        </authorList>
    </citation>
    <scope>NUCLEOTIDE SEQUENCE [LARGE SCALE GENOMIC DNA]</scope>
    <source>
        <strain evidence="3">TBRC 4489</strain>
    </source>
</reference>
<dbReference type="RefSeq" id="WP_377287387.1">
    <property type="nucleotide sequence ID" value="NZ_JBHSBM010000016.1"/>
</dbReference>
<protein>
    <recommendedName>
        <fullName evidence="4">Rod shape-determining protein MreB</fullName>
    </recommendedName>
</protein>
<evidence type="ECO:0000256" key="1">
    <source>
        <dbReference type="SAM" id="MobiDB-lite"/>
    </source>
</evidence>
<name>A0ABV8I4E1_9ACTN</name>
<comment type="caution">
    <text evidence="2">The sequence shown here is derived from an EMBL/GenBank/DDBJ whole genome shotgun (WGS) entry which is preliminary data.</text>
</comment>
<dbReference type="Proteomes" id="UP001595850">
    <property type="component" value="Unassembled WGS sequence"/>
</dbReference>
<accession>A0ABV8I4E1</accession>
<keyword evidence="3" id="KW-1185">Reference proteome</keyword>
<dbReference type="EMBL" id="JBHSBM010000016">
    <property type="protein sequence ID" value="MFC4059069.1"/>
    <property type="molecule type" value="Genomic_DNA"/>
</dbReference>